<evidence type="ECO:0000313" key="2">
    <source>
        <dbReference type="EMBL" id="EJR04396.1"/>
    </source>
</evidence>
<comment type="caution">
    <text evidence="2">The sequence shown here is derived from an EMBL/GenBank/DDBJ whole genome shotgun (WGS) entry which is preliminary data.</text>
</comment>
<dbReference type="PATRIC" id="fig|1053219.3.peg.328"/>
<proteinExistence type="predicted"/>
<dbReference type="HOGENOM" id="CLU_2894267_0_0_9"/>
<dbReference type="EMBL" id="AHEN01000004">
    <property type="protein sequence ID" value="EJR04396.1"/>
    <property type="molecule type" value="Genomic_DNA"/>
</dbReference>
<feature type="transmembrane region" description="Helical" evidence="1">
    <location>
        <begin position="7"/>
        <end position="24"/>
    </location>
</feature>
<evidence type="ECO:0000256" key="1">
    <source>
        <dbReference type="SAM" id="Phobius"/>
    </source>
</evidence>
<protein>
    <submittedName>
        <fullName evidence="2">Uncharacterized protein</fullName>
    </submittedName>
</protein>
<evidence type="ECO:0000313" key="3">
    <source>
        <dbReference type="Proteomes" id="UP000006997"/>
    </source>
</evidence>
<dbReference type="RefSeq" id="WP_002158118.1">
    <property type="nucleotide sequence ID" value="NZ_JH792113.1"/>
</dbReference>
<reference evidence="2 3" key="1">
    <citation type="submission" date="2012-04" db="EMBL/GenBank/DDBJ databases">
        <title>The Genome Sequence of Bacillus cereus MC67.</title>
        <authorList>
            <consortium name="The Broad Institute Genome Sequencing Platform"/>
            <consortium name="The Broad Institute Genome Sequencing Center for Infectious Disease"/>
            <person name="Feldgarden M."/>
            <person name="Van der Auwera G.A."/>
            <person name="Mahillon J."/>
            <person name="Duprez V."/>
            <person name="Timmery S."/>
            <person name="Mattelet C."/>
            <person name="Dierick K."/>
            <person name="Sun M."/>
            <person name="Yu Z."/>
            <person name="Zhu L."/>
            <person name="Hu X."/>
            <person name="Shank E.B."/>
            <person name="Swiecicka I."/>
            <person name="Hansen B.M."/>
            <person name="Andrup L."/>
            <person name="Young S.K."/>
            <person name="Zeng Q."/>
            <person name="Gargeya S."/>
            <person name="Fitzgerald M."/>
            <person name="Haas B."/>
            <person name="Abouelleil A."/>
            <person name="Alvarado L."/>
            <person name="Arachchi H.M."/>
            <person name="Berlin A."/>
            <person name="Chapman S.B."/>
            <person name="Goldberg J."/>
            <person name="Griggs A."/>
            <person name="Gujja S."/>
            <person name="Hansen M."/>
            <person name="Howarth C."/>
            <person name="Imamovic A."/>
            <person name="Larimer J."/>
            <person name="McCowen C."/>
            <person name="Montmayeur A."/>
            <person name="Murphy C."/>
            <person name="Neiman D."/>
            <person name="Pearson M."/>
            <person name="Priest M."/>
            <person name="Roberts A."/>
            <person name="Saif S."/>
            <person name="Shea T."/>
            <person name="Sisk P."/>
            <person name="Sykes S."/>
            <person name="Wortman J."/>
            <person name="Nusbaum C."/>
            <person name="Birren B."/>
        </authorList>
    </citation>
    <scope>NUCLEOTIDE SEQUENCE [LARGE SCALE GENOMIC DNA]</scope>
    <source>
        <strain evidence="2 3">MC67</strain>
    </source>
</reference>
<keyword evidence="1" id="KW-0812">Transmembrane</keyword>
<dbReference type="AlphaFoldDB" id="J8FUP3"/>
<accession>J8FUP3</accession>
<keyword evidence="1" id="KW-1133">Transmembrane helix</keyword>
<dbReference type="Proteomes" id="UP000006997">
    <property type="component" value="Unassembled WGS sequence"/>
</dbReference>
<gene>
    <name evidence="2" type="ORF">II3_00330</name>
</gene>
<feature type="transmembrane region" description="Helical" evidence="1">
    <location>
        <begin position="30"/>
        <end position="50"/>
    </location>
</feature>
<sequence>MKIPKIIMVILVVISVAVGLMGPYSIKEKIIYTFGVIFWGAMAIGAINLMEYIKRRMSKRNLD</sequence>
<name>J8FUP3_BACCE</name>
<organism evidence="2 3">
    <name type="scientific">Bacillus cereus MC67</name>
    <dbReference type="NCBI Taxonomy" id="1053219"/>
    <lineage>
        <taxon>Bacteria</taxon>
        <taxon>Bacillati</taxon>
        <taxon>Bacillota</taxon>
        <taxon>Bacilli</taxon>
        <taxon>Bacillales</taxon>
        <taxon>Bacillaceae</taxon>
        <taxon>Bacillus</taxon>
        <taxon>Bacillus cereus group</taxon>
    </lineage>
</organism>
<keyword evidence="1" id="KW-0472">Membrane</keyword>